<proteinExistence type="predicted"/>
<dbReference type="SUPFAM" id="SSF52266">
    <property type="entry name" value="SGNH hydrolase"/>
    <property type="match status" value="1"/>
</dbReference>
<dbReference type="RefSeq" id="WP_041896948.1">
    <property type="nucleotide sequence ID" value="NZ_CP010086.2"/>
</dbReference>
<evidence type="ECO:0000313" key="1">
    <source>
        <dbReference type="EMBL" id="AJG99486.2"/>
    </source>
</evidence>
<reference evidence="2" key="1">
    <citation type="submission" date="2014-12" db="EMBL/GenBank/DDBJ databases">
        <title>Genome sequence of Clostridium beijerinckii strain 59B.</title>
        <authorList>
            <person name="Little G.T."/>
            <person name="Minton N.P."/>
        </authorList>
    </citation>
    <scope>NUCLEOTIDE SEQUENCE [LARGE SCALE GENOMIC DNA]</scope>
    <source>
        <strain evidence="2">59B</strain>
    </source>
</reference>
<dbReference type="Gene3D" id="3.40.50.1110">
    <property type="entry name" value="SGNH hydrolase"/>
    <property type="match status" value="1"/>
</dbReference>
<dbReference type="EMBL" id="CP010086">
    <property type="protein sequence ID" value="AJG99486.2"/>
    <property type="molecule type" value="Genomic_DNA"/>
</dbReference>
<protein>
    <submittedName>
        <fullName evidence="1">Uncharacterized protein</fullName>
    </submittedName>
</protein>
<dbReference type="STRING" id="1520.LF65_02916"/>
<sequence>MKFKMNCVDIVGYLNDKNLDCSQLSNQEYQPSILEKDLYKYDYDYIIILQNTSKFIIKELIKNGINSKKIIDFFECINKYLKIYNELYYRNESYSCLYSRINKSRNSEIIVSGCSYSLYGIVENLMKYKCIKLALSSQDLYYNYIIMKEVLKKPTKTKYCLIGISYYSFDFDLKFGSDSPMILNIYYPILKDSHKLKLTEDYSINDGIESINKLVNTDIDKVFSKEVYDYTAENILNVNLIPDFAEKYWNNDEFCKSLNEEERNLMVSKRVDSHNGLNYPSTYEEYKDILKRYISLLNQYNIKPIMVIFPTTKYYYEKFDLNIKVRFYNAINDLKSNFNFQLIDMFRSEKFELTDFMDWDHLNKKGAIKMTKYLNDLIEW</sequence>
<name>A0A0B5QMK7_CLOBE</name>
<evidence type="ECO:0000313" key="2">
    <source>
        <dbReference type="Proteomes" id="UP000031866"/>
    </source>
</evidence>
<accession>A0A0B5QMK7</accession>
<dbReference type="Proteomes" id="UP000031866">
    <property type="component" value="Chromosome"/>
</dbReference>
<organism evidence="1 2">
    <name type="scientific">Clostridium beijerinckii</name>
    <name type="common">Clostridium MP</name>
    <dbReference type="NCBI Taxonomy" id="1520"/>
    <lineage>
        <taxon>Bacteria</taxon>
        <taxon>Bacillati</taxon>
        <taxon>Bacillota</taxon>
        <taxon>Clostridia</taxon>
        <taxon>Eubacteriales</taxon>
        <taxon>Clostridiaceae</taxon>
        <taxon>Clostridium</taxon>
    </lineage>
</organism>
<dbReference type="AlphaFoldDB" id="A0A0B5QMK7"/>
<dbReference type="InterPro" id="IPR036514">
    <property type="entry name" value="SGNH_hydro_sf"/>
</dbReference>
<dbReference type="KEGG" id="cbei:LF65_02916"/>
<gene>
    <name evidence="1" type="ORF">LF65_02916</name>
</gene>